<keyword evidence="2" id="KW-0732">Signal</keyword>
<feature type="compositionally biased region" description="Acidic residues" evidence="1">
    <location>
        <begin position="499"/>
        <end position="510"/>
    </location>
</feature>
<evidence type="ECO:0000313" key="4">
    <source>
        <dbReference type="Proteomes" id="UP000265663"/>
    </source>
</evidence>
<dbReference type="AlphaFoldDB" id="A0A3M7M9Q6"/>
<feature type="region of interest" description="Disordered" evidence="1">
    <location>
        <begin position="175"/>
        <end position="250"/>
    </location>
</feature>
<dbReference type="Proteomes" id="UP000265663">
    <property type="component" value="Unassembled WGS sequence"/>
</dbReference>
<feature type="signal peptide" evidence="2">
    <location>
        <begin position="1"/>
        <end position="19"/>
    </location>
</feature>
<feature type="region of interest" description="Disordered" evidence="1">
    <location>
        <begin position="269"/>
        <end position="291"/>
    </location>
</feature>
<feature type="chain" id="PRO_5018283759" evidence="2">
    <location>
        <begin position="20"/>
        <end position="686"/>
    </location>
</feature>
<dbReference type="EMBL" id="KE747826">
    <property type="protein sequence ID" value="RMZ71192.1"/>
    <property type="molecule type" value="Genomic_DNA"/>
</dbReference>
<feature type="region of interest" description="Disordered" evidence="1">
    <location>
        <begin position="493"/>
        <end position="518"/>
    </location>
</feature>
<proteinExistence type="predicted"/>
<feature type="region of interest" description="Disordered" evidence="1">
    <location>
        <begin position="537"/>
        <end position="572"/>
    </location>
</feature>
<feature type="region of interest" description="Disordered" evidence="1">
    <location>
        <begin position="104"/>
        <end position="135"/>
    </location>
</feature>
<protein>
    <submittedName>
        <fullName evidence="3">Uncharacterized protein</fullName>
    </submittedName>
</protein>
<dbReference type="OrthoDB" id="6434782at2759"/>
<name>A0A3M7M9Q6_9PLEO</name>
<evidence type="ECO:0000313" key="3">
    <source>
        <dbReference type="EMBL" id="RMZ71192.1"/>
    </source>
</evidence>
<evidence type="ECO:0000256" key="2">
    <source>
        <dbReference type="SAM" id="SignalP"/>
    </source>
</evidence>
<sequence>MRFTNTLISSVSTLALVSSALPIGETHIEEHSVMEPYVDFVTEPSSVTKIPGTPAYGSQAGEHAEGINPSDPFKLREHGTFEDKTIQDPSGLAGDLRHFPNVAIPKPSKTQPLYVGQEAGGLQEEEEEEEGSDGLGGFSDVLSPFEDALAKRAELPILGSNKGALSAESDGVKQSSNALSNSALPGDIQGTLHKGGPDLSGLTSPLYDGEVLTGKAKKRQETGTETVPDWAWPSWPAWPSPTPGKQNSMSVGTKVAEDGLLGMLTGQKGDVQESDDDATTTTPTTPGFLRGVLGESRSRTTAKRREAVQAVLSSRTPLQFPGVDLVLPTKQGIKKLPQELPWMRKEALEDGAAPELSRRQVGDLSMGKAENAVIQKALAVMGVSNGAARRSEDALVEKRGTLNAPNPFQGSRNGATMDKALSAVEFEFGAVTKRQVSNEQAQAAGIFAGIVEEMAKNAVGQSPHTKLLAAAEEGEVLSKRLELEEALKLVNSFRRRSSDDDDESDDEDDEVVSKPHSEADAAFSAILKATAKDALRETRTGGLPANKNDNIFSKRQNDDETDDESDAVVPKPHPEADAAFSAILKATAKDALRETRTGGLPANKNDNIFSKRQKVPGFIQKAGSDAANDMVPKFLDIIPTKRARDVVATPQQETPAAKDLTNLGGQTVAVGSQTVAVGSQAVAGVV</sequence>
<reference evidence="3 4" key="1">
    <citation type="journal article" date="2014" name="PLoS ONE">
        <title>De novo Genome Assembly of the Fungal Plant Pathogen Pyrenophora semeniperda.</title>
        <authorList>
            <person name="Soliai M.M."/>
            <person name="Meyer S.E."/>
            <person name="Udall J.A."/>
            <person name="Elzinga D.E."/>
            <person name="Hermansen R.A."/>
            <person name="Bodily P.M."/>
            <person name="Hart A.A."/>
            <person name="Coleman C.E."/>
        </authorList>
    </citation>
    <scope>NUCLEOTIDE SEQUENCE [LARGE SCALE GENOMIC DNA]</scope>
    <source>
        <strain evidence="3 4">CCB06</strain>
        <tissue evidence="3">Mycelium</tissue>
    </source>
</reference>
<feature type="compositionally biased region" description="Acidic residues" evidence="1">
    <location>
        <begin position="123"/>
        <end position="132"/>
    </location>
</feature>
<keyword evidence="4" id="KW-1185">Reference proteome</keyword>
<evidence type="ECO:0000256" key="1">
    <source>
        <dbReference type="SAM" id="MobiDB-lite"/>
    </source>
</evidence>
<gene>
    <name evidence="3" type="ORF">GMOD_00005712</name>
</gene>
<accession>A0A3M7M9Q6</accession>
<organism evidence="3 4">
    <name type="scientific">Pyrenophora seminiperda CCB06</name>
    <dbReference type="NCBI Taxonomy" id="1302712"/>
    <lineage>
        <taxon>Eukaryota</taxon>
        <taxon>Fungi</taxon>
        <taxon>Dikarya</taxon>
        <taxon>Ascomycota</taxon>
        <taxon>Pezizomycotina</taxon>
        <taxon>Dothideomycetes</taxon>
        <taxon>Pleosporomycetidae</taxon>
        <taxon>Pleosporales</taxon>
        <taxon>Pleosporineae</taxon>
        <taxon>Pleosporaceae</taxon>
        <taxon>Pyrenophora</taxon>
    </lineage>
</organism>